<dbReference type="Proteomes" id="UP000006310">
    <property type="component" value="Chromosome 10"/>
</dbReference>
<keyword evidence="12" id="KW-1185">Reference proteome</keyword>
<dbReference type="EMBL" id="HE978323">
    <property type="protein sequence ID" value="CCK72302.1"/>
    <property type="molecule type" value="Genomic_DNA"/>
</dbReference>
<dbReference type="FunFam" id="1.20.1740.10:FF:000017">
    <property type="entry name" value="Amino acid permease"/>
    <property type="match status" value="1"/>
</dbReference>
<sequence>MVLDTSRYSNISYSNSKDSKNDGFEVKDISATVSPETNVITASSSASNEGPATPQPQLGVVASFLDSFKRKEHDDSTAGDENDLNKAIRSRHLIMISLGTGIGTGLLVGTGSVLSQSGPLGLIIGYIVSSLMVFLIIQAAGELGIVYSNVVGNFTRYPTILVDPAFGFAISFLYTIQWMIVLPLQLVTAAMTIQFWNVGVNLDVFVLASFVVVVLINLGGARGYVEAEFFCNLCKIVMLTGFVILGIIITAGGIPNGPDGYIGGKYWRNPGLFANGFKGVCSVFCYAAFSYGGVETLVLSAAEQKNPLKSIPSATKKVMYRILFIYLLSLIIVCFLVPYTSPDLMGSSGSGSHSSPFVIAIASHGVSVVPHLINAVILISVLSVANSALYVAPRLLLSLAQGGSAPKFLNYIDKRGRPTTCTLVVVLFGMIGFVAASDKREVVFTWLLSISGLGQIFIWISICVSHIRFRDAMRVQGHPLTEIAYKAQTGYWGSYVAIALALFVLVCQFWVAIAPVGAHGKLDATNFFQNYLAFPVVLCAYLGFKVYYKQWQLLIPADKIELDNNRNVYVPEEALEDKPLE</sequence>
<feature type="transmembrane region" description="Helical" evidence="9">
    <location>
        <begin position="443"/>
        <end position="469"/>
    </location>
</feature>
<name>J7S2Y0_HUIN7</name>
<feature type="transmembrane region" description="Helical" evidence="9">
    <location>
        <begin position="490"/>
        <end position="511"/>
    </location>
</feature>
<evidence type="ECO:0000256" key="4">
    <source>
        <dbReference type="ARBA" id="ARBA00022692"/>
    </source>
</evidence>
<dbReference type="GO" id="GO:0022893">
    <property type="term" value="F:low-affinity tryptophan transmembrane transporter activity"/>
    <property type="evidence" value="ECO:0007669"/>
    <property type="project" value="EnsemblFungi"/>
</dbReference>
<keyword evidence="3" id="KW-0813">Transport</keyword>
<dbReference type="Gene3D" id="1.20.1740.10">
    <property type="entry name" value="Amino acid/polyamine transporter I"/>
    <property type="match status" value="1"/>
</dbReference>
<feature type="transmembrane region" description="Helical" evidence="9">
    <location>
        <begin position="531"/>
        <end position="548"/>
    </location>
</feature>
<dbReference type="PROSITE" id="PS00218">
    <property type="entry name" value="AMINO_ACID_PERMEASE_1"/>
    <property type="match status" value="1"/>
</dbReference>
<keyword evidence="7 9" id="KW-0472">Membrane</keyword>
<accession>J7S2Y0</accession>
<keyword evidence="6 9" id="KW-1133">Transmembrane helix</keyword>
<keyword evidence="4 9" id="KW-0812">Transmembrane</keyword>
<evidence type="ECO:0000259" key="10">
    <source>
        <dbReference type="Pfam" id="PF00324"/>
    </source>
</evidence>
<evidence type="ECO:0000256" key="1">
    <source>
        <dbReference type="ARBA" id="ARBA00004141"/>
    </source>
</evidence>
<keyword evidence="5" id="KW-0029">Amino-acid transport</keyword>
<dbReference type="NCBIfam" id="TIGR00913">
    <property type="entry name" value="2A0310"/>
    <property type="match status" value="1"/>
</dbReference>
<gene>
    <name evidence="11" type="primary">KNAG0J02210</name>
    <name evidence="11" type="ordered locus">KNAG_0J02210</name>
</gene>
<evidence type="ECO:0000256" key="7">
    <source>
        <dbReference type="ARBA" id="ARBA00023136"/>
    </source>
</evidence>
<dbReference type="InterPro" id="IPR004840">
    <property type="entry name" value="Amino_acid_permease_CS"/>
</dbReference>
<evidence type="ECO:0000256" key="5">
    <source>
        <dbReference type="ARBA" id="ARBA00022970"/>
    </source>
</evidence>
<evidence type="ECO:0000256" key="2">
    <source>
        <dbReference type="ARBA" id="ARBA00006983"/>
    </source>
</evidence>
<comment type="similarity">
    <text evidence="2">Belongs to the amino acid-polyamine-organocation (APC) superfamily. YAT (TC 2.A.3.10) family.</text>
</comment>
<feature type="region of interest" description="Disordered" evidence="8">
    <location>
        <begin position="1"/>
        <end position="28"/>
    </location>
</feature>
<dbReference type="InterPro" id="IPR004762">
    <property type="entry name" value="Amino_acid_permease_fungi"/>
</dbReference>
<evidence type="ECO:0000256" key="3">
    <source>
        <dbReference type="ARBA" id="ARBA00022448"/>
    </source>
</evidence>
<dbReference type="Pfam" id="PF00324">
    <property type="entry name" value="AA_permease"/>
    <property type="match status" value="1"/>
</dbReference>
<feature type="transmembrane region" description="Helical" evidence="9">
    <location>
        <begin position="236"/>
        <end position="256"/>
    </location>
</feature>
<dbReference type="RefSeq" id="XP_022466547.1">
    <property type="nucleotide sequence ID" value="XM_022610231.1"/>
</dbReference>
<evidence type="ECO:0000256" key="8">
    <source>
        <dbReference type="SAM" id="MobiDB-lite"/>
    </source>
</evidence>
<reference evidence="12" key="2">
    <citation type="submission" date="2012-08" db="EMBL/GenBank/DDBJ databases">
        <title>Genome sequence of Kazachstania naganishii.</title>
        <authorList>
            <person name="Gordon J.L."/>
            <person name="Armisen D."/>
            <person name="Proux-Wera E."/>
            <person name="OhEigeartaigh S.S."/>
            <person name="Byrne K.P."/>
            <person name="Wolfe K.H."/>
        </authorList>
    </citation>
    <scope>NUCLEOTIDE SEQUENCE [LARGE SCALE GENOMIC DNA]</scope>
    <source>
        <strain evidence="12">ATCC MYA-139 / BCRC 22969 / CBS 8797 / CCRC 22969 / KCTC 17520 / NBRC 10181 / NCYC 3082</strain>
    </source>
</reference>
<dbReference type="PANTHER" id="PTHR43341:SF24">
    <property type="entry name" value="VALINE_TYROSINE_TRYPTOPHAN AMINO-ACID PERMEASE 1"/>
    <property type="match status" value="1"/>
</dbReference>
<organism evidence="11 12">
    <name type="scientific">Huiozyma naganishii (strain ATCC MYA-139 / BCRC 22969 / CBS 8797 / KCTC 17520 / NBRC 10181 / NCYC 3082 / Yp74L-3)</name>
    <name type="common">Yeast</name>
    <name type="synonym">Kazachstania naganishii</name>
    <dbReference type="NCBI Taxonomy" id="1071383"/>
    <lineage>
        <taxon>Eukaryota</taxon>
        <taxon>Fungi</taxon>
        <taxon>Dikarya</taxon>
        <taxon>Ascomycota</taxon>
        <taxon>Saccharomycotina</taxon>
        <taxon>Saccharomycetes</taxon>
        <taxon>Saccharomycetales</taxon>
        <taxon>Saccharomycetaceae</taxon>
        <taxon>Huiozyma</taxon>
    </lineage>
</organism>
<dbReference type="PANTHER" id="PTHR43341">
    <property type="entry name" value="AMINO ACID PERMEASE"/>
    <property type="match status" value="1"/>
</dbReference>
<dbReference type="InterPro" id="IPR050524">
    <property type="entry name" value="APC_YAT"/>
</dbReference>
<feature type="transmembrane region" description="Helical" evidence="9">
    <location>
        <begin position="120"/>
        <end position="148"/>
    </location>
</feature>
<dbReference type="PIRSF" id="PIRSF006060">
    <property type="entry name" value="AA_transporter"/>
    <property type="match status" value="1"/>
</dbReference>
<reference evidence="11 12" key="1">
    <citation type="journal article" date="2011" name="Proc. Natl. Acad. Sci. U.S.A.">
        <title>Evolutionary erosion of yeast sex chromosomes by mating-type switching accidents.</title>
        <authorList>
            <person name="Gordon J.L."/>
            <person name="Armisen D."/>
            <person name="Proux-Wera E."/>
            <person name="Oheigeartaigh S.S."/>
            <person name="Byrne K.P."/>
            <person name="Wolfe K.H."/>
        </authorList>
    </citation>
    <scope>NUCLEOTIDE SEQUENCE [LARGE SCALE GENOMIC DNA]</scope>
    <source>
        <strain evidence="12">ATCC MYA-139 / BCRC 22969 / CBS 8797 / CCRC 22969 / KCTC 17520 / NBRC 10181 / NCYC 3082</strain>
    </source>
</reference>
<dbReference type="GO" id="GO:0015828">
    <property type="term" value="P:tyrosine transport"/>
    <property type="evidence" value="ECO:0007669"/>
    <property type="project" value="EnsemblFungi"/>
</dbReference>
<dbReference type="InterPro" id="IPR004841">
    <property type="entry name" value="AA-permease/SLC12A_dom"/>
</dbReference>
<protein>
    <recommendedName>
        <fullName evidence="10">Amino acid permease/ SLC12A domain-containing protein</fullName>
    </recommendedName>
</protein>
<evidence type="ECO:0000313" key="12">
    <source>
        <dbReference type="Proteomes" id="UP000006310"/>
    </source>
</evidence>
<feature type="transmembrane region" description="Helical" evidence="9">
    <location>
        <begin position="318"/>
        <end position="339"/>
    </location>
</feature>
<dbReference type="GO" id="GO:0005886">
    <property type="term" value="C:plasma membrane"/>
    <property type="evidence" value="ECO:0007669"/>
    <property type="project" value="EnsemblFungi"/>
</dbReference>
<dbReference type="OMA" id="VFCYAAF"/>
<feature type="transmembrane region" description="Helical" evidence="9">
    <location>
        <begin position="276"/>
        <end position="298"/>
    </location>
</feature>
<dbReference type="HOGENOM" id="CLU_007946_12_0_1"/>
<dbReference type="GeneID" id="34528057"/>
<feature type="transmembrane region" description="Helical" evidence="9">
    <location>
        <begin position="160"/>
        <end position="184"/>
    </location>
</feature>
<feature type="compositionally biased region" description="Basic and acidic residues" evidence="8">
    <location>
        <begin position="17"/>
        <end position="28"/>
    </location>
</feature>
<evidence type="ECO:0000256" key="6">
    <source>
        <dbReference type="ARBA" id="ARBA00022989"/>
    </source>
</evidence>
<dbReference type="eggNOG" id="KOG1286">
    <property type="taxonomic scope" value="Eukaryota"/>
</dbReference>
<evidence type="ECO:0000313" key="11">
    <source>
        <dbReference type="EMBL" id="CCK72302.1"/>
    </source>
</evidence>
<feature type="domain" description="Amino acid permease/ SLC12A" evidence="10">
    <location>
        <begin position="92"/>
        <end position="552"/>
    </location>
</feature>
<dbReference type="KEGG" id="kng:KNAG_0J02210"/>
<feature type="transmembrane region" description="Helical" evidence="9">
    <location>
        <begin position="204"/>
        <end position="224"/>
    </location>
</feature>
<evidence type="ECO:0000256" key="9">
    <source>
        <dbReference type="SAM" id="Phobius"/>
    </source>
</evidence>
<dbReference type="AlphaFoldDB" id="J7S2Y0"/>
<proteinExistence type="inferred from homology"/>
<dbReference type="OrthoDB" id="3900342at2759"/>
<feature type="transmembrane region" description="Helical" evidence="9">
    <location>
        <begin position="418"/>
        <end position="437"/>
    </location>
</feature>
<feature type="transmembrane region" description="Helical" evidence="9">
    <location>
        <begin position="93"/>
        <end position="114"/>
    </location>
</feature>
<feature type="compositionally biased region" description="Polar residues" evidence="8">
    <location>
        <begin position="1"/>
        <end position="16"/>
    </location>
</feature>
<comment type="subcellular location">
    <subcellularLocation>
        <location evidence="1">Membrane</location>
        <topology evidence="1">Multi-pass membrane protein</topology>
    </subcellularLocation>
</comment>